<comment type="function">
    <text evidence="4">Involved in ubiquitination and subsequent proteasomal degradation of target proteins. Together with CUL1, RBX1 and a F-box protein, it forms a SCF E3 ubiquitin ligase complex. The functional specificity of this complex depends on the type of F-box protein. In the SCF complex, it serves as an adapter that links the F-box protein to CUL1.</text>
</comment>
<dbReference type="UniPathway" id="UPA00143"/>
<proteinExistence type="inferred from homology"/>
<evidence type="ECO:0000259" key="5">
    <source>
        <dbReference type="Pfam" id="PF03931"/>
    </source>
</evidence>
<evidence type="ECO:0000256" key="3">
    <source>
        <dbReference type="ARBA" id="ARBA00022786"/>
    </source>
</evidence>
<comment type="similarity">
    <text evidence="2 4">Belongs to the SKP1 family.</text>
</comment>
<dbReference type="GO" id="GO:0009867">
    <property type="term" value="P:jasmonic acid mediated signaling pathway"/>
    <property type="evidence" value="ECO:0007669"/>
    <property type="project" value="UniProtKB-ARBA"/>
</dbReference>
<accession>A0A4Y7J164</accession>
<dbReference type="EMBL" id="CM010717">
    <property type="protein sequence ID" value="RZC54547.1"/>
    <property type="molecule type" value="Genomic_DNA"/>
</dbReference>
<name>A0A4Y7J164_PAPSO</name>
<dbReference type="SUPFAM" id="SSF54695">
    <property type="entry name" value="POZ domain"/>
    <property type="match status" value="1"/>
</dbReference>
<dbReference type="Gene3D" id="3.30.710.10">
    <property type="entry name" value="Potassium Channel Kv1.1, Chain A"/>
    <property type="match status" value="1"/>
</dbReference>
<dbReference type="OrthoDB" id="1846726at2759"/>
<dbReference type="OMA" id="MMAGNEN"/>
<dbReference type="InterPro" id="IPR016073">
    <property type="entry name" value="Skp1_comp_POZ"/>
</dbReference>
<reference evidence="6 7" key="1">
    <citation type="journal article" date="2018" name="Science">
        <title>The opium poppy genome and morphinan production.</title>
        <authorList>
            <person name="Guo L."/>
            <person name="Winzer T."/>
            <person name="Yang X."/>
            <person name="Li Y."/>
            <person name="Ning Z."/>
            <person name="He Z."/>
            <person name="Teodor R."/>
            <person name="Lu Y."/>
            <person name="Bowser T.A."/>
            <person name="Graham I.A."/>
            <person name="Ye K."/>
        </authorList>
    </citation>
    <scope>NUCLEOTIDE SEQUENCE [LARGE SCALE GENOMIC DNA]</scope>
    <source>
        <strain evidence="7">cv. HN1</strain>
        <tissue evidence="6">Leaves</tissue>
    </source>
</reference>
<evidence type="ECO:0000313" key="7">
    <source>
        <dbReference type="Proteomes" id="UP000316621"/>
    </source>
</evidence>
<keyword evidence="7" id="KW-1185">Reference proteome</keyword>
<evidence type="ECO:0000256" key="4">
    <source>
        <dbReference type="PIRNR" id="PIRNR028729"/>
    </source>
</evidence>
<comment type="subunit">
    <text evidence="4">Part of a SCF (SKP1-cullin-F-box) protein ligase complex.</text>
</comment>
<evidence type="ECO:0000256" key="2">
    <source>
        <dbReference type="ARBA" id="ARBA00009993"/>
    </source>
</evidence>
<evidence type="ECO:0000313" key="6">
    <source>
        <dbReference type="EMBL" id="RZC54547.1"/>
    </source>
</evidence>
<dbReference type="InterPro" id="IPR036296">
    <property type="entry name" value="SKP1-like_dim_sf"/>
</dbReference>
<dbReference type="Proteomes" id="UP000316621">
    <property type="component" value="Chromosome 3"/>
</dbReference>
<dbReference type="InterPro" id="IPR001232">
    <property type="entry name" value="SKP1-like"/>
</dbReference>
<dbReference type="SUPFAM" id="SSF81382">
    <property type="entry name" value="Skp1 dimerisation domain-like"/>
    <property type="match status" value="1"/>
</dbReference>
<evidence type="ECO:0000256" key="1">
    <source>
        <dbReference type="ARBA" id="ARBA00004906"/>
    </source>
</evidence>
<comment type="pathway">
    <text evidence="1 4">Protein modification; protein ubiquitination.</text>
</comment>
<gene>
    <name evidence="6" type="ORF">C5167_013393</name>
</gene>
<dbReference type="STRING" id="3469.A0A4Y7J164"/>
<dbReference type="InterPro" id="IPR011333">
    <property type="entry name" value="SKP1/BTB/POZ_sf"/>
</dbReference>
<dbReference type="PIRSF" id="PIRSF028729">
    <property type="entry name" value="E3_ubiquit_lig_SCF_Skp"/>
    <property type="match status" value="1"/>
</dbReference>
<feature type="domain" description="SKP1 component POZ" evidence="5">
    <location>
        <begin position="1"/>
        <end position="61"/>
    </location>
</feature>
<dbReference type="Gramene" id="RZC54547">
    <property type="protein sequence ID" value="RZC54547"/>
    <property type="gene ID" value="C5167_013393"/>
</dbReference>
<dbReference type="InterPro" id="IPR016897">
    <property type="entry name" value="SKP1"/>
</dbReference>
<dbReference type="AlphaFoldDB" id="A0A4Y7J164"/>
<dbReference type="GO" id="GO:0006511">
    <property type="term" value="P:ubiquitin-dependent protein catabolic process"/>
    <property type="evidence" value="ECO:0007669"/>
    <property type="project" value="InterPro"/>
</dbReference>
<keyword evidence="3 4" id="KW-0833">Ubl conjugation pathway</keyword>
<dbReference type="Pfam" id="PF03931">
    <property type="entry name" value="Skp1_POZ"/>
    <property type="match status" value="1"/>
</dbReference>
<organism evidence="6 7">
    <name type="scientific">Papaver somniferum</name>
    <name type="common">Opium poppy</name>
    <dbReference type="NCBI Taxonomy" id="3469"/>
    <lineage>
        <taxon>Eukaryota</taxon>
        <taxon>Viridiplantae</taxon>
        <taxon>Streptophyta</taxon>
        <taxon>Embryophyta</taxon>
        <taxon>Tracheophyta</taxon>
        <taxon>Spermatophyta</taxon>
        <taxon>Magnoliopsida</taxon>
        <taxon>Ranunculales</taxon>
        <taxon>Papaveraceae</taxon>
        <taxon>Papaveroideae</taxon>
        <taxon>Papaver</taxon>
    </lineage>
</organism>
<sequence>MITLKSCDKKFFVIEETVALQSKTLKRMMAGNENDEHILVPLTTIKGNVLAEVLDYCTKHAEVETSEEDKKIWDAQFVNFELDDETNSRMLLDMFQAAKFLNIEGLMDLTREKASEWMPRKTPEAKEAILRRIENHRQLND</sequence>
<dbReference type="SMART" id="SM00512">
    <property type="entry name" value="Skp1"/>
    <property type="match status" value="1"/>
</dbReference>
<dbReference type="GO" id="GO:0016567">
    <property type="term" value="P:protein ubiquitination"/>
    <property type="evidence" value="ECO:0007669"/>
    <property type="project" value="UniProtKB-UniRule"/>
</dbReference>
<protein>
    <recommendedName>
        <fullName evidence="4">SKP1-like protein</fullName>
    </recommendedName>
</protein>
<dbReference type="PANTHER" id="PTHR11165">
    <property type="entry name" value="SKP1"/>
    <property type="match status" value="1"/>
</dbReference>